<keyword evidence="2" id="KW-0560">Oxidoreductase</keyword>
<dbReference type="InterPro" id="IPR052559">
    <property type="entry name" value="V-haloperoxidase"/>
</dbReference>
<dbReference type="Proteomes" id="UP000473885">
    <property type="component" value="Unassembled WGS sequence"/>
</dbReference>
<proteinExistence type="predicted"/>
<dbReference type="Pfam" id="PF01569">
    <property type="entry name" value="PAP2"/>
    <property type="match status" value="1"/>
</dbReference>
<keyword evidence="3" id="KW-1185">Reference proteome</keyword>
<name>A0A6M0RC82_9CLOT</name>
<dbReference type="PANTHER" id="PTHR34599">
    <property type="entry name" value="PEROXIDASE-RELATED"/>
    <property type="match status" value="1"/>
</dbReference>
<dbReference type="EMBL" id="SXDP01000006">
    <property type="protein sequence ID" value="NEZ47300.1"/>
    <property type="molecule type" value="Genomic_DNA"/>
</dbReference>
<dbReference type="CDD" id="cd03398">
    <property type="entry name" value="PAP2_haloperoxidase"/>
    <property type="match status" value="1"/>
</dbReference>
<dbReference type="SUPFAM" id="SSF48317">
    <property type="entry name" value="Acid phosphatase/Vanadium-dependent haloperoxidase"/>
    <property type="match status" value="1"/>
</dbReference>
<evidence type="ECO:0000259" key="1">
    <source>
        <dbReference type="Pfam" id="PF01569"/>
    </source>
</evidence>
<organism evidence="2 3">
    <name type="scientific">Clostridium niameyense</name>
    <dbReference type="NCBI Taxonomy" id="1622073"/>
    <lineage>
        <taxon>Bacteria</taxon>
        <taxon>Bacillati</taxon>
        <taxon>Bacillota</taxon>
        <taxon>Clostridia</taxon>
        <taxon>Eubacteriales</taxon>
        <taxon>Clostridiaceae</taxon>
        <taxon>Clostridium</taxon>
    </lineage>
</organism>
<dbReference type="GO" id="GO:0004601">
    <property type="term" value="F:peroxidase activity"/>
    <property type="evidence" value="ECO:0007669"/>
    <property type="project" value="UniProtKB-KW"/>
</dbReference>
<evidence type="ECO:0000313" key="3">
    <source>
        <dbReference type="Proteomes" id="UP000473885"/>
    </source>
</evidence>
<comment type="caution">
    <text evidence="2">The sequence shown here is derived from an EMBL/GenBank/DDBJ whole genome shotgun (WGS) entry which is preliminary data.</text>
</comment>
<dbReference type="InterPro" id="IPR000326">
    <property type="entry name" value="PAP2/HPO"/>
</dbReference>
<protein>
    <submittedName>
        <fullName evidence="2">Vanadium-dependent haloperoxidase</fullName>
    </submittedName>
</protein>
<reference evidence="2 3" key="1">
    <citation type="submission" date="2019-04" db="EMBL/GenBank/DDBJ databases">
        <title>Genome sequencing of Clostridium botulinum Groups I-IV and Clostridium butyricum.</title>
        <authorList>
            <person name="Brunt J."/>
            <person name="Van Vliet A.H.M."/>
            <person name="Stringer S.C."/>
            <person name="Carter A.T."/>
            <person name="Peck M.W."/>
        </authorList>
    </citation>
    <scope>NUCLEOTIDE SEQUENCE [LARGE SCALE GENOMIC DNA]</scope>
    <source>
        <strain evidence="2 3">IFR 18/094</strain>
    </source>
</reference>
<dbReference type="Gene3D" id="1.10.606.20">
    <property type="match status" value="1"/>
</dbReference>
<dbReference type="PANTHER" id="PTHR34599:SF1">
    <property type="entry name" value="PHOSPHATIDIC ACID PHOSPHATASE TYPE 2_HALOPEROXIDASE DOMAIN-CONTAINING PROTEIN"/>
    <property type="match status" value="1"/>
</dbReference>
<accession>A0A6M0RC82</accession>
<dbReference type="AlphaFoldDB" id="A0A6M0RC82"/>
<feature type="domain" description="Phosphatidic acid phosphatase type 2/haloperoxidase" evidence="1">
    <location>
        <begin position="130"/>
        <end position="225"/>
    </location>
</feature>
<sequence length="248" mass="28020">MSRFRWDEIPYPGEVFGPIGEGEDAGSWPLKFFIRNDKDEFCDLKGNKIAFEIETPKDTMSFATNELNQIKTILENLTDKQKEIASYWSSENLILLCLNTVSTLLKNYKVPTMDSARILSIMGDAFNDAMALTYYFKYKFKIPRPIQLEPNLKTYLKSSYDPSYPVGHAVIAGVFSTVLSYFFPDEIGQLNNTAEEAAMSKVYGGIHYPIDAKQGLRLGRQIGSIIVDSIKDDSNSLGNSINNIYRKS</sequence>
<gene>
    <name evidence="2" type="ORF">FDF74_08805</name>
</gene>
<dbReference type="RefSeq" id="WP_163249370.1">
    <property type="nucleotide sequence ID" value="NZ_SXDP01000006.1"/>
</dbReference>
<dbReference type="InterPro" id="IPR036938">
    <property type="entry name" value="PAP2/HPO_sf"/>
</dbReference>
<evidence type="ECO:0000313" key="2">
    <source>
        <dbReference type="EMBL" id="NEZ47300.1"/>
    </source>
</evidence>
<keyword evidence="2" id="KW-0575">Peroxidase</keyword>